<dbReference type="GO" id="GO:0003824">
    <property type="term" value="F:catalytic activity"/>
    <property type="evidence" value="ECO:0007669"/>
    <property type="project" value="InterPro"/>
</dbReference>
<dbReference type="OrthoDB" id="1302012at2759"/>
<accession>A0A9Q1JS92</accession>
<dbReference type="InterPro" id="IPR036691">
    <property type="entry name" value="Endo/exonu/phosph_ase_sf"/>
</dbReference>
<proteinExistence type="predicted"/>
<dbReference type="InterPro" id="IPR005135">
    <property type="entry name" value="Endo/exonuclease/phosphatase"/>
</dbReference>
<dbReference type="Gene3D" id="3.60.10.10">
    <property type="entry name" value="Endonuclease/exonuclease/phosphatase"/>
    <property type="match status" value="1"/>
</dbReference>
<dbReference type="SUPFAM" id="SSF56219">
    <property type="entry name" value="DNase I-like"/>
    <property type="match status" value="1"/>
</dbReference>
<dbReference type="Proteomes" id="UP001153076">
    <property type="component" value="Unassembled WGS sequence"/>
</dbReference>
<evidence type="ECO:0000256" key="1">
    <source>
        <dbReference type="SAM" id="MobiDB-lite"/>
    </source>
</evidence>
<dbReference type="AlphaFoldDB" id="A0A9Q1JS92"/>
<name>A0A9Q1JS92_9CARY</name>
<evidence type="ECO:0000313" key="4">
    <source>
        <dbReference type="Proteomes" id="UP001153076"/>
    </source>
</evidence>
<feature type="region of interest" description="Disordered" evidence="1">
    <location>
        <begin position="131"/>
        <end position="160"/>
    </location>
</feature>
<protein>
    <recommendedName>
        <fullName evidence="2">Endonuclease/exonuclease/phosphatase domain-containing protein</fullName>
    </recommendedName>
</protein>
<dbReference type="PANTHER" id="PTHR31286">
    <property type="entry name" value="GLYCINE-RICH CELL WALL STRUCTURAL PROTEIN 1.8-LIKE"/>
    <property type="match status" value="1"/>
</dbReference>
<gene>
    <name evidence="3" type="ORF">Cgig2_033925</name>
</gene>
<dbReference type="EMBL" id="JAKOGI010000835">
    <property type="protein sequence ID" value="KAJ8430000.1"/>
    <property type="molecule type" value="Genomic_DNA"/>
</dbReference>
<dbReference type="PANTHER" id="PTHR31286:SF165">
    <property type="entry name" value="DUF4283 DOMAIN-CONTAINING PROTEIN"/>
    <property type="match status" value="1"/>
</dbReference>
<evidence type="ECO:0000259" key="2">
    <source>
        <dbReference type="Pfam" id="PF03372"/>
    </source>
</evidence>
<comment type="caution">
    <text evidence="3">The sequence shown here is derived from an EMBL/GenBank/DDBJ whole genome shotgun (WGS) entry which is preliminary data.</text>
</comment>
<feature type="compositionally biased region" description="Basic and acidic residues" evidence="1">
    <location>
        <begin position="131"/>
        <end position="140"/>
    </location>
</feature>
<dbReference type="InterPro" id="IPR040256">
    <property type="entry name" value="At4g02000-like"/>
</dbReference>
<evidence type="ECO:0000313" key="3">
    <source>
        <dbReference type="EMBL" id="KAJ8430000.1"/>
    </source>
</evidence>
<dbReference type="Pfam" id="PF03372">
    <property type="entry name" value="Exo_endo_phos"/>
    <property type="match status" value="1"/>
</dbReference>
<feature type="domain" description="Endonuclease/exonuclease/phosphatase" evidence="2">
    <location>
        <begin position="197"/>
        <end position="346"/>
    </location>
</feature>
<organism evidence="3 4">
    <name type="scientific">Carnegiea gigantea</name>
    <dbReference type="NCBI Taxonomy" id="171969"/>
    <lineage>
        <taxon>Eukaryota</taxon>
        <taxon>Viridiplantae</taxon>
        <taxon>Streptophyta</taxon>
        <taxon>Embryophyta</taxon>
        <taxon>Tracheophyta</taxon>
        <taxon>Spermatophyta</taxon>
        <taxon>Magnoliopsida</taxon>
        <taxon>eudicotyledons</taxon>
        <taxon>Gunneridae</taxon>
        <taxon>Pentapetalae</taxon>
        <taxon>Caryophyllales</taxon>
        <taxon>Cactineae</taxon>
        <taxon>Cactaceae</taxon>
        <taxon>Cactoideae</taxon>
        <taxon>Echinocereeae</taxon>
        <taxon>Carnegiea</taxon>
    </lineage>
</organism>
<reference evidence="3" key="1">
    <citation type="submission" date="2022-04" db="EMBL/GenBank/DDBJ databases">
        <title>Carnegiea gigantea Genome sequencing and assembly v2.</title>
        <authorList>
            <person name="Copetti D."/>
            <person name="Sanderson M.J."/>
            <person name="Burquez A."/>
            <person name="Wojciechowski M.F."/>
        </authorList>
    </citation>
    <scope>NUCLEOTIDE SEQUENCE</scope>
    <source>
        <strain evidence="3">SGP5-SGP5p</strain>
        <tissue evidence="3">Aerial part</tissue>
    </source>
</reference>
<sequence>MQVTQRGIYFFDSKPFMVKPGNENMEMNMEAIQSMPLWVQFPELDIRYWGNDSFSKLGGIIGIPIKTDKYTKNKEYLHYARMLIEVPMEGPFPDTIDFINDYRVLVKQRINFEWKPIKCNQCQLIGHEGKEVVKRQRPDPSEGNQDAGHNPNPIHNPQNERQDGFIEVSSRAAARRPTASRVRKENELEVAQRLSGGWQWHTNASRDEKGRLWVAWRPNNYSMEVLTSTHQLIHCKVRTLMDQKMMYITYVYGDNSKTMRRQLWEDIEAISIHMSTPWGVMGDFNSVLHPNERLGGNAIEEGDIRDFAKCLLRSELHELKSTGAFFSWNNKKVWSRLDRMLVNDLWYELNDFSHLERVNESLLDHTPLVLTFPYSPR</sequence>
<keyword evidence="4" id="KW-1185">Reference proteome</keyword>